<protein>
    <recommendedName>
        <fullName evidence="8">Eukaryotic translation initiation factor 3 subunit D</fullName>
    </recommendedName>
</protein>
<feature type="region of interest" description="Disordered" evidence="5">
    <location>
        <begin position="378"/>
        <end position="399"/>
    </location>
</feature>
<dbReference type="GO" id="GO:0003743">
    <property type="term" value="F:translation initiation factor activity"/>
    <property type="evidence" value="ECO:0007669"/>
    <property type="project" value="UniProtKB-KW"/>
</dbReference>
<feature type="region of interest" description="Disordered" evidence="5">
    <location>
        <begin position="1"/>
        <end position="44"/>
    </location>
</feature>
<dbReference type="Proteomes" id="UP000250572">
    <property type="component" value="Unassembled WGS sequence"/>
</dbReference>
<organism evidence="6 7">
    <name type="scientific">Gambusia affinis</name>
    <name type="common">Western mosquitofish</name>
    <name type="synonym">Heterandria affinis</name>
    <dbReference type="NCBI Taxonomy" id="33528"/>
    <lineage>
        <taxon>Eukaryota</taxon>
        <taxon>Metazoa</taxon>
        <taxon>Chordata</taxon>
        <taxon>Craniata</taxon>
        <taxon>Vertebrata</taxon>
        <taxon>Euteleostomi</taxon>
        <taxon>Actinopterygii</taxon>
        <taxon>Neopterygii</taxon>
        <taxon>Teleostei</taxon>
        <taxon>Neoteleostei</taxon>
        <taxon>Acanthomorphata</taxon>
        <taxon>Ovalentaria</taxon>
        <taxon>Atherinomorphae</taxon>
        <taxon>Cyprinodontiformes</taxon>
        <taxon>Poeciliidae</taxon>
        <taxon>Poeciliinae</taxon>
        <taxon>Gambusia</taxon>
    </lineage>
</organism>
<keyword evidence="7" id="KW-1185">Reference proteome</keyword>
<dbReference type="PANTHER" id="PTHR12399">
    <property type="entry name" value="EUKARYOTIC TRANSLATION INITIATION FACTOR 3 SUBUNIT 7"/>
    <property type="match status" value="1"/>
</dbReference>
<keyword evidence="2" id="KW-0396">Initiation factor</keyword>
<name>A0A315V5Q5_GAMAF</name>
<dbReference type="GO" id="GO:0003723">
    <property type="term" value="F:RNA binding"/>
    <property type="evidence" value="ECO:0007669"/>
    <property type="project" value="UniProtKB-KW"/>
</dbReference>
<evidence type="ECO:0000313" key="6">
    <source>
        <dbReference type="EMBL" id="PWA18298.1"/>
    </source>
</evidence>
<comment type="caution">
    <text evidence="6">The sequence shown here is derived from an EMBL/GenBank/DDBJ whole genome shotgun (WGS) entry which is preliminary data.</text>
</comment>
<feature type="compositionally biased region" description="Gly residues" evidence="5">
    <location>
        <begin position="1"/>
        <end position="10"/>
    </location>
</feature>
<evidence type="ECO:0000256" key="1">
    <source>
        <dbReference type="ARBA" id="ARBA00022490"/>
    </source>
</evidence>
<reference evidence="6 7" key="1">
    <citation type="journal article" date="2018" name="G3 (Bethesda)">
        <title>A High-Quality Reference Genome for the Invasive Mosquitofish Gambusia affinis Using a Chicago Library.</title>
        <authorList>
            <person name="Hoffberg S.L."/>
            <person name="Troendle N.J."/>
            <person name="Glenn T.C."/>
            <person name="Mahmud O."/>
            <person name="Louha S."/>
            <person name="Chalopin D."/>
            <person name="Bennetzen J.L."/>
            <person name="Mauricio R."/>
        </authorList>
    </citation>
    <scope>NUCLEOTIDE SEQUENCE [LARGE SCALE GENOMIC DNA]</scope>
    <source>
        <strain evidence="6">NE01/NJP1002.9</strain>
        <tissue evidence="6">Muscle</tissue>
    </source>
</reference>
<dbReference type="GO" id="GO:0005852">
    <property type="term" value="C:eukaryotic translation initiation factor 3 complex"/>
    <property type="evidence" value="ECO:0007669"/>
    <property type="project" value="InterPro"/>
</dbReference>
<dbReference type="Pfam" id="PF05091">
    <property type="entry name" value="eIF-3_zeta"/>
    <property type="match status" value="1"/>
</dbReference>
<sequence length="399" mass="44696">MWAEPRGGGVAKHVAECSESLGSGEGSSAVGAAASGEDTEFESGDPWTDMKLLQVPSCSHENPLKLKDPVGPVQVTVQVEVPFRYLLTVSETANEPPQDEGNSFNSPRNLAMEATYINHNFSQQCLRTVSPAPRPRPAHGFTLTTNHGGERHKFPNPNPFVEEDMDKSEVASVAYRYRHWKLGEDIDLIVRCEHDGVMTGASGEVSFINVKTLNEWDSRYCNGVDWRQKLDSQRGAVLATELKNNSYKLARWTCCAMLAGSEYLKLGYVSRYHVKDSSRHVILGTQQFKPNEFASQINLSMENAWGILRCVIDICRKLDEGKYLILKDPNKVRTPDQSAAPTNRPLRPIGRSDRSANRLLIAFLCLLQQVIRVYSLPEGTFSSDEEEEEEEDEEDEEEE</sequence>
<dbReference type="EMBL" id="NHOQ01002320">
    <property type="protein sequence ID" value="PWA18298.1"/>
    <property type="molecule type" value="Genomic_DNA"/>
</dbReference>
<gene>
    <name evidence="6" type="ORF">CCH79_00020916</name>
</gene>
<evidence type="ECO:0000313" key="7">
    <source>
        <dbReference type="Proteomes" id="UP000250572"/>
    </source>
</evidence>
<feature type="region of interest" description="Disordered" evidence="5">
    <location>
        <begin position="141"/>
        <end position="162"/>
    </location>
</feature>
<keyword evidence="3" id="KW-0694">RNA-binding</keyword>
<evidence type="ECO:0000256" key="2">
    <source>
        <dbReference type="ARBA" id="ARBA00022540"/>
    </source>
</evidence>
<evidence type="ECO:0000256" key="5">
    <source>
        <dbReference type="SAM" id="MobiDB-lite"/>
    </source>
</evidence>
<keyword evidence="1" id="KW-0963">Cytoplasm</keyword>
<dbReference type="InterPro" id="IPR007783">
    <property type="entry name" value="eIF3d"/>
</dbReference>
<evidence type="ECO:0000256" key="4">
    <source>
        <dbReference type="ARBA" id="ARBA00022917"/>
    </source>
</evidence>
<feature type="compositionally biased region" description="Acidic residues" evidence="5">
    <location>
        <begin position="383"/>
        <end position="399"/>
    </location>
</feature>
<dbReference type="AlphaFoldDB" id="A0A315V5Q5"/>
<proteinExistence type="predicted"/>
<evidence type="ECO:0000256" key="3">
    <source>
        <dbReference type="ARBA" id="ARBA00022884"/>
    </source>
</evidence>
<evidence type="ECO:0008006" key="8">
    <source>
        <dbReference type="Google" id="ProtNLM"/>
    </source>
</evidence>
<feature type="compositionally biased region" description="Low complexity" evidence="5">
    <location>
        <begin position="17"/>
        <end position="36"/>
    </location>
</feature>
<dbReference type="PANTHER" id="PTHR12399:SF0">
    <property type="entry name" value="EUKARYOTIC TRANSLATION INITIATION FACTOR 3 SUBUNIT D"/>
    <property type="match status" value="1"/>
</dbReference>
<accession>A0A315V5Q5</accession>
<keyword evidence="4" id="KW-0648">Protein biosynthesis</keyword>
<feature type="non-terminal residue" evidence="6">
    <location>
        <position position="399"/>
    </location>
</feature>